<evidence type="ECO:0000259" key="7">
    <source>
        <dbReference type="Pfam" id="PF01494"/>
    </source>
</evidence>
<sequence length="385" mass="41424">MSSLQVAVVGAGIGGLATASALSRRGVAVQVYEQARQLGEVGAGVALGSNSLRLLNRLGLEGPLREYGPRWTQWSFNAADGRVLTNQKMDGRVLGMYRPDLIAMLADSLPTGTVSTGRRSVGFHQDGERAVVEFADGGHAEADLVVAADGIHSVLQSHVVEPTAPVFSGSIAYRGTIAAERVPEYPGTVSNMWMGDGKHFLVFTLRGGALINFVGFVPSDAEMRESWSAPGDPATLAAEFADWDPMVRKIISHVDTTFRWGLYDREPLPRWSNGNLTLLGDAAHSMLPHMGQGANQSIEDAVALAMMLEGVDAAGIPEALQRYESLRRGRASRVQRNSREGGLVYDGGDTPQRQQKLESTVANLLWSLDYDVEAEAQRVLAPATR</sequence>
<organism evidence="8 9">
    <name type="scientific">Mycolicibacterium komossense</name>
    <dbReference type="NCBI Taxonomy" id="1779"/>
    <lineage>
        <taxon>Bacteria</taxon>
        <taxon>Bacillati</taxon>
        <taxon>Actinomycetota</taxon>
        <taxon>Actinomycetes</taxon>
        <taxon>Mycobacteriales</taxon>
        <taxon>Mycobacteriaceae</taxon>
        <taxon>Mycolicibacterium</taxon>
    </lineage>
</organism>
<keyword evidence="4" id="KW-0560">Oxidoreductase</keyword>
<keyword evidence="2" id="KW-0285">Flavoprotein</keyword>
<name>A0ABT3CI94_9MYCO</name>
<comment type="cofactor">
    <cofactor evidence="1">
        <name>FAD</name>
        <dbReference type="ChEBI" id="CHEBI:57692"/>
    </cofactor>
</comment>
<dbReference type="SUPFAM" id="SSF54373">
    <property type="entry name" value="FAD-linked reductases, C-terminal domain"/>
    <property type="match status" value="1"/>
</dbReference>
<evidence type="ECO:0000256" key="4">
    <source>
        <dbReference type="ARBA" id="ARBA00023002"/>
    </source>
</evidence>
<dbReference type="InterPro" id="IPR050493">
    <property type="entry name" value="FAD-dep_Monooxygenase_BioMet"/>
</dbReference>
<dbReference type="InterPro" id="IPR036188">
    <property type="entry name" value="FAD/NAD-bd_sf"/>
</dbReference>
<dbReference type="GO" id="GO:0004497">
    <property type="term" value="F:monooxygenase activity"/>
    <property type="evidence" value="ECO:0007669"/>
    <property type="project" value="UniProtKB-KW"/>
</dbReference>
<evidence type="ECO:0000256" key="2">
    <source>
        <dbReference type="ARBA" id="ARBA00022630"/>
    </source>
</evidence>
<dbReference type="PANTHER" id="PTHR13789:SF318">
    <property type="entry name" value="GERANYLGERANYL DIPHOSPHATE REDUCTASE"/>
    <property type="match status" value="1"/>
</dbReference>
<dbReference type="Proteomes" id="UP001526201">
    <property type="component" value="Unassembled WGS sequence"/>
</dbReference>
<dbReference type="PANTHER" id="PTHR13789">
    <property type="entry name" value="MONOOXYGENASE"/>
    <property type="match status" value="1"/>
</dbReference>
<evidence type="ECO:0000313" key="8">
    <source>
        <dbReference type="EMBL" id="MCV7228946.1"/>
    </source>
</evidence>
<keyword evidence="5 8" id="KW-0503">Monooxygenase</keyword>
<keyword evidence="9" id="KW-1185">Reference proteome</keyword>
<evidence type="ECO:0000313" key="9">
    <source>
        <dbReference type="Proteomes" id="UP001526201"/>
    </source>
</evidence>
<proteinExistence type="predicted"/>
<dbReference type="EMBL" id="JACKTY010000037">
    <property type="protein sequence ID" value="MCV7228946.1"/>
    <property type="molecule type" value="Genomic_DNA"/>
</dbReference>
<evidence type="ECO:0000256" key="5">
    <source>
        <dbReference type="ARBA" id="ARBA00023033"/>
    </source>
</evidence>
<reference evidence="8 9" key="1">
    <citation type="journal article" date="2022" name="BMC Genomics">
        <title>Comparative genome analysis of mycobacteria focusing on tRNA and non-coding RNA.</title>
        <authorList>
            <person name="Behra P.R.K."/>
            <person name="Pettersson B.M.F."/>
            <person name="Ramesh M."/>
            <person name="Das S."/>
            <person name="Dasgupta S."/>
            <person name="Kirsebom L.A."/>
        </authorList>
    </citation>
    <scope>NUCLEOTIDE SEQUENCE [LARGE SCALE GENOMIC DNA]</scope>
    <source>
        <strain evidence="8 9">DSM 44078</strain>
    </source>
</reference>
<dbReference type="RefSeq" id="WP_264070129.1">
    <property type="nucleotide sequence ID" value="NZ_JACKTY010000037.1"/>
</dbReference>
<comment type="caution">
    <text evidence="8">The sequence shown here is derived from an EMBL/GenBank/DDBJ whole genome shotgun (WGS) entry which is preliminary data.</text>
</comment>
<feature type="region of interest" description="Disordered" evidence="6">
    <location>
        <begin position="331"/>
        <end position="352"/>
    </location>
</feature>
<feature type="domain" description="FAD-binding" evidence="7">
    <location>
        <begin position="4"/>
        <end position="337"/>
    </location>
</feature>
<dbReference type="SUPFAM" id="SSF51905">
    <property type="entry name" value="FAD/NAD(P)-binding domain"/>
    <property type="match status" value="1"/>
</dbReference>
<evidence type="ECO:0000256" key="1">
    <source>
        <dbReference type="ARBA" id="ARBA00001974"/>
    </source>
</evidence>
<dbReference type="Gene3D" id="3.50.50.60">
    <property type="entry name" value="FAD/NAD(P)-binding domain"/>
    <property type="match status" value="1"/>
</dbReference>
<gene>
    <name evidence="8" type="ORF">H7J73_23300</name>
</gene>
<dbReference type="Pfam" id="PF01494">
    <property type="entry name" value="FAD_binding_3"/>
    <property type="match status" value="1"/>
</dbReference>
<evidence type="ECO:0000256" key="6">
    <source>
        <dbReference type="SAM" id="MobiDB-lite"/>
    </source>
</evidence>
<keyword evidence="3" id="KW-0274">FAD</keyword>
<dbReference type="PRINTS" id="PR00420">
    <property type="entry name" value="RNGMNOXGNASE"/>
</dbReference>
<protein>
    <submittedName>
        <fullName evidence="8">FAD-dependent monooxygenase</fullName>
    </submittedName>
</protein>
<accession>A0ABT3CI94</accession>
<dbReference type="InterPro" id="IPR002938">
    <property type="entry name" value="FAD-bd"/>
</dbReference>
<evidence type="ECO:0000256" key="3">
    <source>
        <dbReference type="ARBA" id="ARBA00022827"/>
    </source>
</evidence>